<evidence type="ECO:0000256" key="4">
    <source>
        <dbReference type="ARBA" id="ARBA00022692"/>
    </source>
</evidence>
<evidence type="ECO:0000256" key="1">
    <source>
        <dbReference type="ARBA" id="ARBA00004651"/>
    </source>
</evidence>
<feature type="domain" description="ABC3 transporter permease C-terminal" evidence="8">
    <location>
        <begin position="299"/>
        <end position="425"/>
    </location>
</feature>
<feature type="transmembrane region" description="Helical" evidence="7">
    <location>
        <begin position="398"/>
        <end position="418"/>
    </location>
</feature>
<dbReference type="GO" id="GO:0098797">
    <property type="term" value="C:plasma membrane protein complex"/>
    <property type="evidence" value="ECO:0007669"/>
    <property type="project" value="TreeGrafter"/>
</dbReference>
<dbReference type="AlphaFoldDB" id="A0A084SW98"/>
<dbReference type="InterPro" id="IPR003838">
    <property type="entry name" value="ABC3_permease_C"/>
</dbReference>
<organism evidence="9 10">
    <name type="scientific">Archangium violaceum Cb vi76</name>
    <dbReference type="NCBI Taxonomy" id="1406225"/>
    <lineage>
        <taxon>Bacteria</taxon>
        <taxon>Pseudomonadati</taxon>
        <taxon>Myxococcota</taxon>
        <taxon>Myxococcia</taxon>
        <taxon>Myxococcales</taxon>
        <taxon>Cystobacterineae</taxon>
        <taxon>Archangiaceae</taxon>
        <taxon>Archangium</taxon>
    </lineage>
</organism>
<comment type="subcellular location">
    <subcellularLocation>
        <location evidence="1">Cell membrane</location>
        <topology evidence="1">Multi-pass membrane protein</topology>
    </subcellularLocation>
</comment>
<dbReference type="Proteomes" id="UP000028547">
    <property type="component" value="Unassembled WGS sequence"/>
</dbReference>
<evidence type="ECO:0000256" key="3">
    <source>
        <dbReference type="ARBA" id="ARBA00022475"/>
    </source>
</evidence>
<dbReference type="EMBL" id="JPMI01000080">
    <property type="protein sequence ID" value="KFA92733.1"/>
    <property type="molecule type" value="Genomic_DNA"/>
</dbReference>
<name>A0A084SW98_9BACT</name>
<comment type="caution">
    <text evidence="9">The sequence shown here is derived from an EMBL/GenBank/DDBJ whole genome shotgun (WGS) entry which is preliminary data.</text>
</comment>
<keyword evidence="6 7" id="KW-0472">Membrane</keyword>
<comment type="similarity">
    <text evidence="2">Belongs to the ABC-4 integral membrane protein family. LolC/E subfamily.</text>
</comment>
<dbReference type="Pfam" id="PF02687">
    <property type="entry name" value="FtsX"/>
    <property type="match status" value="1"/>
</dbReference>
<protein>
    <submittedName>
        <fullName evidence="9">Permease</fullName>
    </submittedName>
</protein>
<dbReference type="GO" id="GO:0044874">
    <property type="term" value="P:lipoprotein localization to outer membrane"/>
    <property type="evidence" value="ECO:0007669"/>
    <property type="project" value="TreeGrafter"/>
</dbReference>
<sequence length="432" mass="45295">MLSLLRIALRNLFVDRERALLLFLVIASGSAVLVGVMSLKTGVAAAQREAARTLLSGDVNVGGYFKVHPDTLAPVLGDTPRVRSVVEPLVPAGCGLRERGRGYATVAAGRHRVRSFLVGLDAGHERELVQRMATREGSVAALERTHTVALSAPLARQLQVKVGDVTTLYTQLVGGKNNALDVEVAAITEPVGLLGESSGILVSNATLRELHGYRPESASVLQLTCAGDTDVDALAGTVRETLRTSGFTVLPASHEAYGDKMAPLLREGWAGQRVDVSTWQDESSFLSFVTDGLGALAVLVGVIVFAVVVLGLFVSLNVSVRERTREIGTLRAMGMHRSSVVGMFVLEGLLLGVLASASGAAVSALLCVGLRGSVPLPEAISNFFFSGTLPLQPELPHAVVAVVLVTVGSVLASIIPAARAASLSPRSAMEFL</sequence>
<dbReference type="PANTHER" id="PTHR30489:SF0">
    <property type="entry name" value="LIPOPROTEIN-RELEASING SYSTEM TRANSMEMBRANE PROTEIN LOLE"/>
    <property type="match status" value="1"/>
</dbReference>
<gene>
    <name evidence="9" type="ORF">Q664_14155</name>
</gene>
<feature type="transmembrane region" description="Helical" evidence="7">
    <location>
        <begin position="340"/>
        <end position="366"/>
    </location>
</feature>
<accession>A0A084SW98</accession>
<evidence type="ECO:0000313" key="10">
    <source>
        <dbReference type="Proteomes" id="UP000028547"/>
    </source>
</evidence>
<keyword evidence="4 7" id="KW-0812">Transmembrane</keyword>
<evidence type="ECO:0000259" key="8">
    <source>
        <dbReference type="Pfam" id="PF02687"/>
    </source>
</evidence>
<proteinExistence type="inferred from homology"/>
<evidence type="ECO:0000256" key="2">
    <source>
        <dbReference type="ARBA" id="ARBA00005236"/>
    </source>
</evidence>
<keyword evidence="5 7" id="KW-1133">Transmembrane helix</keyword>
<reference evidence="9 10" key="1">
    <citation type="submission" date="2014-07" db="EMBL/GenBank/DDBJ databases">
        <title>Draft Genome Sequence of Gephyronic Acid Producer, Cystobacter violaceus Strain Cb vi76.</title>
        <authorList>
            <person name="Stevens D.C."/>
            <person name="Young J."/>
            <person name="Carmichael R."/>
            <person name="Tan J."/>
            <person name="Taylor R.E."/>
        </authorList>
    </citation>
    <scope>NUCLEOTIDE SEQUENCE [LARGE SCALE GENOMIC DNA]</scope>
    <source>
        <strain evidence="9 10">Cb vi76</strain>
    </source>
</reference>
<evidence type="ECO:0000256" key="7">
    <source>
        <dbReference type="SAM" id="Phobius"/>
    </source>
</evidence>
<evidence type="ECO:0000256" key="6">
    <source>
        <dbReference type="ARBA" id="ARBA00023136"/>
    </source>
</evidence>
<dbReference type="RefSeq" id="WP_043394487.1">
    <property type="nucleotide sequence ID" value="NZ_JPMI01000080.1"/>
</dbReference>
<evidence type="ECO:0000256" key="5">
    <source>
        <dbReference type="ARBA" id="ARBA00022989"/>
    </source>
</evidence>
<feature type="transmembrane region" description="Helical" evidence="7">
    <location>
        <begin position="293"/>
        <end position="319"/>
    </location>
</feature>
<dbReference type="InterPro" id="IPR051447">
    <property type="entry name" value="Lipoprotein-release_system"/>
</dbReference>
<dbReference type="PANTHER" id="PTHR30489">
    <property type="entry name" value="LIPOPROTEIN-RELEASING SYSTEM TRANSMEMBRANE PROTEIN LOLE"/>
    <property type="match status" value="1"/>
</dbReference>
<evidence type="ECO:0000313" key="9">
    <source>
        <dbReference type="EMBL" id="KFA92733.1"/>
    </source>
</evidence>
<keyword evidence="3" id="KW-1003">Cell membrane</keyword>
<feature type="transmembrane region" description="Helical" evidence="7">
    <location>
        <begin position="20"/>
        <end position="39"/>
    </location>
</feature>